<dbReference type="InterPro" id="IPR028002">
    <property type="entry name" value="Myb_DNA-bind_5"/>
</dbReference>
<evidence type="ECO:0000313" key="3">
    <source>
        <dbReference type="Proteomes" id="UP000504612"/>
    </source>
</evidence>
<name>A0A6J1VXV0_9SAUR</name>
<evidence type="ECO:0000313" key="4">
    <source>
        <dbReference type="RefSeq" id="XP_026545448.1"/>
    </source>
</evidence>
<evidence type="ECO:0000259" key="2">
    <source>
        <dbReference type="Pfam" id="PF13873"/>
    </source>
</evidence>
<keyword evidence="3" id="KW-1185">Reference proteome</keyword>
<dbReference type="RefSeq" id="XP_026545448.1">
    <property type="nucleotide sequence ID" value="XM_026689663.1"/>
</dbReference>
<accession>A0A6J1VXV0</accession>
<dbReference type="KEGG" id="nss:113427208"/>
<feature type="region of interest" description="Disordered" evidence="1">
    <location>
        <begin position="474"/>
        <end position="496"/>
    </location>
</feature>
<feature type="compositionally biased region" description="Acidic residues" evidence="1">
    <location>
        <begin position="252"/>
        <end position="261"/>
    </location>
</feature>
<gene>
    <name evidence="4" type="primary">LOC113427208</name>
</gene>
<dbReference type="Pfam" id="PF13873">
    <property type="entry name" value="Myb_DNA-bind_5"/>
    <property type="match status" value="1"/>
</dbReference>
<proteinExistence type="predicted"/>
<dbReference type="GO" id="GO:0005634">
    <property type="term" value="C:nucleus"/>
    <property type="evidence" value="ECO:0007669"/>
    <property type="project" value="TreeGrafter"/>
</dbReference>
<feature type="region of interest" description="Disordered" evidence="1">
    <location>
        <begin position="199"/>
        <end position="272"/>
    </location>
</feature>
<evidence type="ECO:0000256" key="1">
    <source>
        <dbReference type="SAM" id="MobiDB-lite"/>
    </source>
</evidence>
<dbReference type="GeneID" id="113427208"/>
<organism evidence="3 4">
    <name type="scientific">Notechis scutatus</name>
    <name type="common">mainland tiger snake</name>
    <dbReference type="NCBI Taxonomy" id="8663"/>
    <lineage>
        <taxon>Eukaryota</taxon>
        <taxon>Metazoa</taxon>
        <taxon>Chordata</taxon>
        <taxon>Craniata</taxon>
        <taxon>Vertebrata</taxon>
        <taxon>Euteleostomi</taxon>
        <taxon>Lepidosauria</taxon>
        <taxon>Squamata</taxon>
        <taxon>Bifurcata</taxon>
        <taxon>Unidentata</taxon>
        <taxon>Episquamata</taxon>
        <taxon>Toxicofera</taxon>
        <taxon>Serpentes</taxon>
        <taxon>Colubroidea</taxon>
        <taxon>Elapidae</taxon>
        <taxon>Hydrophiinae</taxon>
        <taxon>Notechis</taxon>
    </lineage>
</organism>
<dbReference type="PANTHER" id="PTHR23098:SF17">
    <property type="entry name" value="MYB_SANT-LIKE DNA-BINDING DOMAIN-CONTAINING PROTEIN"/>
    <property type="match status" value="1"/>
</dbReference>
<feature type="region of interest" description="Disordered" evidence="1">
    <location>
        <begin position="293"/>
        <end position="393"/>
    </location>
</feature>
<dbReference type="AlphaFoldDB" id="A0A6J1VXV0"/>
<feature type="compositionally biased region" description="Polar residues" evidence="1">
    <location>
        <begin position="478"/>
        <end position="490"/>
    </location>
</feature>
<feature type="domain" description="Myb/SANT-like DNA-binding" evidence="2">
    <location>
        <begin position="35"/>
        <end position="111"/>
    </location>
</feature>
<dbReference type="Proteomes" id="UP000504612">
    <property type="component" value="Unplaced"/>
</dbReference>
<dbReference type="PANTHER" id="PTHR23098">
    <property type="entry name" value="AGAP001331-PA-RELATED"/>
    <property type="match status" value="1"/>
</dbReference>
<reference evidence="4" key="1">
    <citation type="submission" date="2025-08" db="UniProtKB">
        <authorList>
            <consortium name="RefSeq"/>
        </authorList>
    </citation>
    <scope>IDENTIFICATION</scope>
</reference>
<protein>
    <submittedName>
        <fullName evidence="4">Uncharacterized protein LOC113427208</fullName>
    </submittedName>
</protein>
<sequence length="568" mass="62806">MFSSAAANVRWSVQFDPSPSTSSVASLTAIPGRKRKANFSNDEMETLVWNVVRHFGALYGSESFRAHPARRKQLWTQIQSRVNFLGYTERSIDDLKHKWRDLRLDVKKKITAKKSPAVHRAGTPCKPRLTPLEKMVASTFFQPTHDSEPEIILDPEIYFPGTSKLRFGPMQDANSHPSIYINTNGQPSTLPEMEEFVGPRLGVQSPDPSVIGDYSRGEEESSSADSGPELQIPEKSTVSPPLRNDSLVSYTSEEEDAEGPDGNEGLDPPFSAEEDLKFSSRQAMLLRRCSLRGSPASEPEDMFTPVGGHSEWGHDGGADLPVLGPQTEDEGSEPPSTDLGSFPRGLVGPGWEPSYEDQQLPPSISPLGAGTLTEESLPPVSPCKDPVSPSHSLPRGIGAYHARESHRGPCKTTLHRLMEMEDQWDQLYHHELAVWQEERAQQREERARDRDLQLQLLAVLTEIRDELRCLRQERATSRQEGASQTGTELTSPCLPPKPEVSLPKSLSVHAPLFYPGKTESCLTGTTLLNGGRGQRGVGLRSPQGIPRRGRGRPRGSTSRHKRLLVSSR</sequence>
<feature type="region of interest" description="Disordered" evidence="1">
    <location>
        <begin position="525"/>
        <end position="568"/>
    </location>
</feature>
<feature type="compositionally biased region" description="Basic residues" evidence="1">
    <location>
        <begin position="547"/>
        <end position="568"/>
    </location>
</feature>